<dbReference type="GO" id="GO:0020037">
    <property type="term" value="F:heme binding"/>
    <property type="evidence" value="ECO:0007669"/>
    <property type="project" value="TreeGrafter"/>
</dbReference>
<keyword evidence="6" id="KW-0479">Metal-binding</keyword>
<dbReference type="GO" id="GO:0008940">
    <property type="term" value="F:nitrate reductase activity"/>
    <property type="evidence" value="ECO:0007669"/>
    <property type="project" value="InterPro"/>
</dbReference>
<feature type="transmembrane region" description="Helical" evidence="14">
    <location>
        <begin position="25"/>
        <end position="46"/>
    </location>
</feature>
<keyword evidence="7" id="KW-0249">Electron transport</keyword>
<evidence type="ECO:0000256" key="13">
    <source>
        <dbReference type="PIRSR" id="PIRSR603816-1"/>
    </source>
</evidence>
<dbReference type="SUPFAM" id="SSF103501">
    <property type="entry name" value="Respiratory nitrate reductase 1 gamma chain"/>
    <property type="match status" value="1"/>
</dbReference>
<dbReference type="EMBL" id="JDVG02000709">
    <property type="protein sequence ID" value="KFB70391.1"/>
    <property type="molecule type" value="Genomic_DNA"/>
</dbReference>
<evidence type="ECO:0000313" key="17">
    <source>
        <dbReference type="Proteomes" id="UP000020077"/>
    </source>
</evidence>
<feature type="transmembrane region" description="Helical" evidence="14">
    <location>
        <begin position="122"/>
        <end position="153"/>
    </location>
</feature>
<evidence type="ECO:0000256" key="3">
    <source>
        <dbReference type="ARBA" id="ARBA00022475"/>
    </source>
</evidence>
<evidence type="ECO:0000256" key="14">
    <source>
        <dbReference type="SAM" id="Phobius"/>
    </source>
</evidence>
<feature type="binding site" description="axial binding residue" evidence="13">
    <location>
        <position position="3"/>
    </location>
    <ligand>
        <name>heme b</name>
        <dbReference type="ChEBI" id="CHEBI:60344"/>
        <label>1</label>
    </ligand>
    <ligandPart>
        <name>Fe</name>
        <dbReference type="ChEBI" id="CHEBI:18248"/>
    </ligandPart>
</feature>
<dbReference type="GO" id="GO:0009055">
    <property type="term" value="F:electron transfer activity"/>
    <property type="evidence" value="ECO:0007669"/>
    <property type="project" value="TreeGrafter"/>
</dbReference>
<dbReference type="InterPro" id="IPR003816">
    <property type="entry name" value="Nitrate_red_gam"/>
</dbReference>
<keyword evidence="10 13" id="KW-0408">Iron</keyword>
<feature type="binding site" description="axial binding residue" evidence="13">
    <location>
        <position position="141"/>
    </location>
    <ligand>
        <name>heme b</name>
        <dbReference type="ChEBI" id="CHEBI:60344"/>
        <label>1</label>
    </ligand>
    <ligandPart>
        <name>Fe</name>
        <dbReference type="ChEBI" id="CHEBI:18248"/>
    </ligandPart>
</feature>
<keyword evidence="8 14" id="KW-1133">Transmembrane helix</keyword>
<evidence type="ECO:0000256" key="1">
    <source>
        <dbReference type="ARBA" id="ARBA00004651"/>
    </source>
</evidence>
<evidence type="ECO:0000313" key="16">
    <source>
        <dbReference type="EMBL" id="KFB70391.1"/>
    </source>
</evidence>
<evidence type="ECO:0000256" key="7">
    <source>
        <dbReference type="ARBA" id="ARBA00022982"/>
    </source>
</evidence>
<keyword evidence="3" id="KW-1003">Cell membrane</keyword>
<dbReference type="Gene3D" id="1.20.950.20">
    <property type="entry name" value="Transmembrane di-heme cytochromes, Chain C"/>
    <property type="match status" value="1"/>
</dbReference>
<evidence type="ECO:0000256" key="11">
    <source>
        <dbReference type="ARBA" id="ARBA00023063"/>
    </source>
</evidence>
<sequence length="177" mass="19837">MGHTVGLLTPHWLYEPFISPERKQVVAVVAGGIAGVVCFIGLTLLLHRRLSDPRIRLTSHRTDLAILIILWVQLTIGLITLPYSFGHEDASVMLALSDWAQRIVTFRPDATGLVALAWPYKIHLVLGMTIFLLLPFSRLVHVWSGFASLAYVFRPYQLVRSRRLNLPGGHNTPPARN</sequence>
<dbReference type="NCBIfam" id="TIGR00351">
    <property type="entry name" value="narI"/>
    <property type="match status" value="1"/>
</dbReference>
<keyword evidence="4 13" id="KW-0349">Heme</keyword>
<comment type="caution">
    <text evidence="16">The sequence shown here is derived from an EMBL/GenBank/DDBJ whole genome shotgun (WGS) entry which is preliminary data.</text>
</comment>
<dbReference type="GO" id="GO:0019645">
    <property type="term" value="P:anaerobic electron transport chain"/>
    <property type="evidence" value="ECO:0007669"/>
    <property type="project" value="TreeGrafter"/>
</dbReference>
<dbReference type="PANTHER" id="PTHR30598">
    <property type="entry name" value="NITRATE REDUCTASE PRIVATE CHAPERONE, REDOX ENZYME MATURATION PROTEIN REMP FAMILY"/>
    <property type="match status" value="1"/>
</dbReference>
<proteinExistence type="predicted"/>
<organism evidence="16 17">
    <name type="scientific">Candidatus Accumulibacter phosphatis</name>
    <dbReference type="NCBI Taxonomy" id="327160"/>
    <lineage>
        <taxon>Bacteria</taxon>
        <taxon>Pseudomonadati</taxon>
        <taxon>Pseudomonadota</taxon>
        <taxon>Betaproteobacteria</taxon>
        <taxon>Candidatus Accumulibacter</taxon>
    </lineage>
</organism>
<evidence type="ECO:0000256" key="2">
    <source>
        <dbReference type="ARBA" id="ARBA00022448"/>
    </source>
</evidence>
<dbReference type="InterPro" id="IPR051936">
    <property type="entry name" value="Heme-iron_electron_transfer"/>
</dbReference>
<feature type="domain" description="NarG-like" evidence="15">
    <location>
        <begin position="1"/>
        <end position="162"/>
    </location>
</feature>
<reference evidence="16 17" key="1">
    <citation type="submission" date="2014-02" db="EMBL/GenBank/DDBJ databases">
        <title>Expanding our view of genomic diversity in Candidatus Accumulibacter clades.</title>
        <authorList>
            <person name="Skennerton C.T."/>
            <person name="Barr J.J."/>
            <person name="Slater F.R."/>
            <person name="Bond P.L."/>
            <person name="Tyson G.W."/>
        </authorList>
    </citation>
    <scope>NUCLEOTIDE SEQUENCE [LARGE SCALE GENOMIC DNA]</scope>
    <source>
        <strain evidence="17">BA-91</strain>
    </source>
</reference>
<dbReference type="Pfam" id="PF02665">
    <property type="entry name" value="Nitrate_red_gam"/>
    <property type="match status" value="1"/>
</dbReference>
<accession>A0A084Y6P7</accession>
<gene>
    <name evidence="16" type="primary">narI</name>
    <name evidence="16" type="ORF">AW09_004514</name>
</gene>
<dbReference type="GO" id="GO:0009325">
    <property type="term" value="C:nitrate reductase complex"/>
    <property type="evidence" value="ECO:0007669"/>
    <property type="project" value="InterPro"/>
</dbReference>
<dbReference type="GO" id="GO:0005886">
    <property type="term" value="C:plasma membrane"/>
    <property type="evidence" value="ECO:0007669"/>
    <property type="project" value="UniProtKB-SubCell"/>
</dbReference>
<keyword evidence="2" id="KW-0813">Transport</keyword>
<dbReference type="Proteomes" id="UP000020077">
    <property type="component" value="Unassembled WGS sequence"/>
</dbReference>
<keyword evidence="5 14" id="KW-0812">Transmembrane</keyword>
<dbReference type="InterPro" id="IPR036197">
    <property type="entry name" value="NarG-like_sf"/>
</dbReference>
<comment type="subcellular location">
    <subcellularLocation>
        <location evidence="1">Cell membrane</location>
        <topology evidence="1">Multi-pass membrane protein</topology>
    </subcellularLocation>
</comment>
<feature type="transmembrane region" description="Helical" evidence="14">
    <location>
        <begin position="66"/>
        <end position="85"/>
    </location>
</feature>
<evidence type="ECO:0000256" key="8">
    <source>
        <dbReference type="ARBA" id="ARBA00022989"/>
    </source>
</evidence>
<protein>
    <submittedName>
        <fullName evidence="16">Respiratory nitrate reductase 1 gamma chain</fullName>
        <ecNumber evidence="16">1.7.99.4</ecNumber>
    </submittedName>
</protein>
<feature type="binding site" description="axial binding residue" evidence="13">
    <location>
        <position position="123"/>
    </location>
    <ligand>
        <name>heme b</name>
        <dbReference type="ChEBI" id="CHEBI:60344"/>
        <label>1</label>
    </ligand>
    <ligandPart>
        <name>Fe</name>
        <dbReference type="ChEBI" id="CHEBI:18248"/>
    </ligandPart>
</feature>
<keyword evidence="11" id="KW-0534">Nitrate assimilation</keyword>
<evidence type="ECO:0000256" key="6">
    <source>
        <dbReference type="ARBA" id="ARBA00022723"/>
    </source>
</evidence>
<evidence type="ECO:0000256" key="5">
    <source>
        <dbReference type="ARBA" id="ARBA00022692"/>
    </source>
</evidence>
<dbReference type="InterPro" id="IPR023234">
    <property type="entry name" value="NarG-like_domain"/>
</dbReference>
<evidence type="ECO:0000256" key="4">
    <source>
        <dbReference type="ARBA" id="ARBA00022617"/>
    </source>
</evidence>
<name>A0A084Y6P7_9PROT</name>
<evidence type="ECO:0000256" key="10">
    <source>
        <dbReference type="ARBA" id="ARBA00023004"/>
    </source>
</evidence>
<keyword evidence="12 14" id="KW-0472">Membrane</keyword>
<dbReference type="GO" id="GO:0046872">
    <property type="term" value="F:metal ion binding"/>
    <property type="evidence" value="ECO:0007669"/>
    <property type="project" value="UniProtKB-KW"/>
</dbReference>
<keyword evidence="9 16" id="KW-0560">Oxidoreductase</keyword>
<dbReference type="AlphaFoldDB" id="A0A084Y6P7"/>
<dbReference type="PANTHER" id="PTHR30598:SF3">
    <property type="entry name" value="RESPIRATORY NITRATE REDUCTASE 1 GAMMA CHAIN"/>
    <property type="match status" value="1"/>
</dbReference>
<dbReference type="GO" id="GO:0042128">
    <property type="term" value="P:nitrate assimilation"/>
    <property type="evidence" value="ECO:0007669"/>
    <property type="project" value="UniProtKB-KW"/>
</dbReference>
<evidence type="ECO:0000256" key="12">
    <source>
        <dbReference type="ARBA" id="ARBA00023136"/>
    </source>
</evidence>
<dbReference type="EC" id="1.7.99.4" evidence="16"/>
<evidence type="ECO:0000256" key="9">
    <source>
        <dbReference type="ARBA" id="ARBA00023002"/>
    </source>
</evidence>
<evidence type="ECO:0000259" key="15">
    <source>
        <dbReference type="Pfam" id="PF02665"/>
    </source>
</evidence>